<organism evidence="1 2">
    <name type="scientific">Talaromyces atroroseus</name>
    <dbReference type="NCBI Taxonomy" id="1441469"/>
    <lineage>
        <taxon>Eukaryota</taxon>
        <taxon>Fungi</taxon>
        <taxon>Dikarya</taxon>
        <taxon>Ascomycota</taxon>
        <taxon>Pezizomycotina</taxon>
        <taxon>Eurotiomycetes</taxon>
        <taxon>Eurotiomycetidae</taxon>
        <taxon>Eurotiales</taxon>
        <taxon>Trichocomaceae</taxon>
        <taxon>Talaromyces</taxon>
        <taxon>Talaromyces sect. Trachyspermi</taxon>
    </lineage>
</organism>
<dbReference type="OrthoDB" id="4219700at2759"/>
<dbReference type="AlphaFoldDB" id="A0A1Q5QC64"/>
<keyword evidence="2" id="KW-1185">Reference proteome</keyword>
<dbReference type="Proteomes" id="UP000214365">
    <property type="component" value="Unassembled WGS sequence"/>
</dbReference>
<dbReference type="GeneID" id="31001698"/>
<reference evidence="1 2" key="1">
    <citation type="submission" date="2015-06" db="EMBL/GenBank/DDBJ databases">
        <title>Talaromyces atroroseus IBT 11181 draft genome.</title>
        <authorList>
            <person name="Rasmussen K.B."/>
            <person name="Rasmussen S."/>
            <person name="Petersen B."/>
            <person name="Sicheritz-Ponten T."/>
            <person name="Mortensen U.H."/>
            <person name="Thrane U."/>
        </authorList>
    </citation>
    <scope>NUCLEOTIDE SEQUENCE [LARGE SCALE GENOMIC DNA]</scope>
    <source>
        <strain evidence="1 2">IBT 11181</strain>
    </source>
</reference>
<gene>
    <name evidence="1" type="ORF">UA08_01943</name>
</gene>
<dbReference type="RefSeq" id="XP_020123644.1">
    <property type="nucleotide sequence ID" value="XM_020261663.1"/>
</dbReference>
<protein>
    <submittedName>
        <fullName evidence="1">Uncharacterized protein</fullName>
    </submittedName>
</protein>
<dbReference type="EMBL" id="LFMY01000002">
    <property type="protein sequence ID" value="OKL63523.1"/>
    <property type="molecule type" value="Genomic_DNA"/>
</dbReference>
<sequence length="355" mass="41131">MNAFVPSDNPDAPLYVGSSLKWNFDKGTVDDRGEVISPCDSRFLIELNTRLDRGYDDIYQHFIIEDEDSAQSGGNEEFTFGALLPPESFVVMSDELCQVIHGTSILFVEIAREVRRLQRYPKLFPNESSMMTFHSVLLSKLSSNNEKWKNTTGVVHSESCWNRLEKSEYLIEFWLRHPTYQYDLKPWQQFMKDKAPGSGINPKVKFLNNVSVLSHFKDTESVKGNFHIMPPGGIAVWRDWVENFQDVRRRIHQTVIPDHFRTDITDRVNSEEMLHLRPMLYRCETLPFHFQLNLWNPRVCSHERVFPEDVLPTLETIIGDLEGFIDIGFEDTTASGMVVASKSNNEYLVFHHGNH</sequence>
<comment type="caution">
    <text evidence="1">The sequence shown here is derived from an EMBL/GenBank/DDBJ whole genome shotgun (WGS) entry which is preliminary data.</text>
</comment>
<evidence type="ECO:0000313" key="1">
    <source>
        <dbReference type="EMBL" id="OKL63523.1"/>
    </source>
</evidence>
<name>A0A1Q5QC64_TALAT</name>
<accession>A0A1Q5QC64</accession>
<evidence type="ECO:0000313" key="2">
    <source>
        <dbReference type="Proteomes" id="UP000214365"/>
    </source>
</evidence>
<proteinExistence type="predicted"/>